<dbReference type="Pfam" id="PF12840">
    <property type="entry name" value="HTH_20"/>
    <property type="match status" value="1"/>
</dbReference>
<sequence>MPRLIRPNLPSTVETAIGFLGSRAQADVLRQLAILGPSTVGQLQAVLEIGRPSLNRHLEALSRAGLIETDPPRGLRQGRDVTYEVQPRRIRHLLRAYVDYVEGR</sequence>
<comment type="caution">
    <text evidence="5">The sequence shown here is derived from an EMBL/GenBank/DDBJ whole genome shotgun (WGS) entry which is preliminary data.</text>
</comment>
<gene>
    <name evidence="5" type="ORF">KSW38_16430</name>
</gene>
<evidence type="ECO:0000313" key="6">
    <source>
        <dbReference type="Proteomes" id="UP000824166"/>
    </source>
</evidence>
<evidence type="ECO:0000256" key="2">
    <source>
        <dbReference type="ARBA" id="ARBA00023125"/>
    </source>
</evidence>
<evidence type="ECO:0000259" key="4">
    <source>
        <dbReference type="SMART" id="SM00418"/>
    </source>
</evidence>
<name>A0ABS6I823_9MICC</name>
<feature type="domain" description="HTH arsR-type" evidence="4">
    <location>
        <begin position="17"/>
        <end position="99"/>
    </location>
</feature>
<proteinExistence type="predicted"/>
<evidence type="ECO:0000313" key="5">
    <source>
        <dbReference type="EMBL" id="MBU8867875.1"/>
    </source>
</evidence>
<dbReference type="Proteomes" id="UP000824166">
    <property type="component" value="Unassembled WGS sequence"/>
</dbReference>
<dbReference type="CDD" id="cd00090">
    <property type="entry name" value="HTH_ARSR"/>
    <property type="match status" value="1"/>
</dbReference>
<evidence type="ECO:0000256" key="1">
    <source>
        <dbReference type="ARBA" id="ARBA00023015"/>
    </source>
</evidence>
<dbReference type="EMBL" id="JAHOPC010000010">
    <property type="protein sequence ID" value="MBU8867875.1"/>
    <property type="molecule type" value="Genomic_DNA"/>
</dbReference>
<dbReference type="InterPro" id="IPR001845">
    <property type="entry name" value="HTH_ArsR_DNA-bd_dom"/>
</dbReference>
<keyword evidence="1" id="KW-0805">Transcription regulation</keyword>
<organism evidence="5 6">
    <name type="scientific">Paenarthrobacter aromaticivorans</name>
    <dbReference type="NCBI Taxonomy" id="2849150"/>
    <lineage>
        <taxon>Bacteria</taxon>
        <taxon>Bacillati</taxon>
        <taxon>Actinomycetota</taxon>
        <taxon>Actinomycetes</taxon>
        <taxon>Micrococcales</taxon>
        <taxon>Micrococcaceae</taxon>
        <taxon>Paenarthrobacter</taxon>
    </lineage>
</organism>
<reference evidence="5 6" key="1">
    <citation type="submission" date="2021-06" db="EMBL/GenBank/DDBJ databases">
        <authorList>
            <person name="Jeong J.W."/>
        </authorList>
    </citation>
    <scope>NUCLEOTIDE SEQUENCE [LARGE SCALE GENOMIC DNA]</scope>
    <source>
        <strain evidence="5 6">MMS21-TAE1-1</strain>
    </source>
</reference>
<dbReference type="PANTHER" id="PTHR43132:SF6">
    <property type="entry name" value="HTH-TYPE TRANSCRIPTIONAL REPRESSOR CZRA"/>
    <property type="match status" value="1"/>
</dbReference>
<keyword evidence="6" id="KW-1185">Reference proteome</keyword>
<dbReference type="InterPro" id="IPR011991">
    <property type="entry name" value="ArsR-like_HTH"/>
</dbReference>
<dbReference type="PANTHER" id="PTHR43132">
    <property type="entry name" value="ARSENICAL RESISTANCE OPERON REPRESSOR ARSR-RELATED"/>
    <property type="match status" value="1"/>
</dbReference>
<keyword evidence="2" id="KW-0238">DNA-binding</keyword>
<keyword evidence="3" id="KW-0804">Transcription</keyword>
<evidence type="ECO:0000256" key="3">
    <source>
        <dbReference type="ARBA" id="ARBA00023163"/>
    </source>
</evidence>
<protein>
    <submittedName>
        <fullName evidence="5">Helix-turn-helix domain-containing protein</fullName>
    </submittedName>
</protein>
<dbReference type="InterPro" id="IPR051011">
    <property type="entry name" value="Metal_resp_trans_reg"/>
</dbReference>
<accession>A0ABS6I823</accession>
<dbReference type="SMART" id="SM00418">
    <property type="entry name" value="HTH_ARSR"/>
    <property type="match status" value="1"/>
</dbReference>